<evidence type="ECO:0000256" key="2">
    <source>
        <dbReference type="ARBA" id="ARBA00022801"/>
    </source>
</evidence>
<dbReference type="PROSITE" id="PS51462">
    <property type="entry name" value="NUDIX"/>
    <property type="match status" value="1"/>
</dbReference>
<name>H0UIY7_9BACT</name>
<dbReference type="eggNOG" id="COG1051">
    <property type="taxonomic scope" value="Bacteria"/>
</dbReference>
<dbReference type="SUPFAM" id="SSF55811">
    <property type="entry name" value="Nudix"/>
    <property type="match status" value="1"/>
</dbReference>
<dbReference type="InterPro" id="IPR020084">
    <property type="entry name" value="NUDIX_hydrolase_CS"/>
</dbReference>
<dbReference type="InterPro" id="IPR020476">
    <property type="entry name" value="Nudix_hydrolase"/>
</dbReference>
<keyword evidence="2 3" id="KW-0378">Hydrolase</keyword>
<evidence type="ECO:0000313" key="6">
    <source>
        <dbReference type="Proteomes" id="UP000003806"/>
    </source>
</evidence>
<comment type="cofactor">
    <cofactor evidence="1">
        <name>Mg(2+)</name>
        <dbReference type="ChEBI" id="CHEBI:18420"/>
    </cofactor>
</comment>
<proteinExistence type="inferred from homology"/>
<dbReference type="PROSITE" id="PS00893">
    <property type="entry name" value="NUDIX_BOX"/>
    <property type="match status" value="1"/>
</dbReference>
<dbReference type="Gene3D" id="3.90.79.10">
    <property type="entry name" value="Nucleoside Triphosphate Pyrophosphohydrolase"/>
    <property type="match status" value="1"/>
</dbReference>
<dbReference type="PRINTS" id="PR00502">
    <property type="entry name" value="NUDIXFAMILY"/>
</dbReference>
<dbReference type="Pfam" id="PF00293">
    <property type="entry name" value="NUDIX"/>
    <property type="match status" value="1"/>
</dbReference>
<reference evidence="5 6" key="1">
    <citation type="submission" date="2011-11" db="EMBL/GenBank/DDBJ databases">
        <title>The Noncontiguous Finished genome of Jonquetella anthropi DSM 22815.</title>
        <authorList>
            <consortium name="US DOE Joint Genome Institute (JGI-PGF)"/>
            <person name="Lucas S."/>
            <person name="Copeland A."/>
            <person name="Lapidus A."/>
            <person name="Glavina del Rio T."/>
            <person name="Dalin E."/>
            <person name="Tice H."/>
            <person name="Bruce D."/>
            <person name="Goodwin L."/>
            <person name="Pitluck S."/>
            <person name="Peters L."/>
            <person name="Mikhailova N."/>
            <person name="Held B."/>
            <person name="Kyrpides N."/>
            <person name="Mavromatis K."/>
            <person name="Ivanova N."/>
            <person name="Markowitz V."/>
            <person name="Cheng J.-F."/>
            <person name="Hugenholtz P."/>
            <person name="Woyke T."/>
            <person name="Wu D."/>
            <person name="Gronow S."/>
            <person name="Wellnitz S."/>
            <person name="Brambilla E."/>
            <person name="Klenk H.-P."/>
            <person name="Eisen J.A."/>
        </authorList>
    </citation>
    <scope>NUCLEOTIDE SEQUENCE [LARGE SCALE GENOMIC DNA]</scope>
    <source>
        <strain evidence="5 6">DSM 22815</strain>
    </source>
</reference>
<evidence type="ECO:0000256" key="1">
    <source>
        <dbReference type="ARBA" id="ARBA00001946"/>
    </source>
</evidence>
<comment type="similarity">
    <text evidence="3">Belongs to the Nudix hydrolase family.</text>
</comment>
<dbReference type="InterPro" id="IPR014078">
    <property type="entry name" value="Nudix_YtkD"/>
</dbReference>
<dbReference type="GO" id="GO:0016787">
    <property type="term" value="F:hydrolase activity"/>
    <property type="evidence" value="ECO:0007669"/>
    <property type="project" value="UniProtKB-KW"/>
</dbReference>
<sequence>MESFSQTEPLEDGRPYLGPAAKVTPEDVFFPPSVPDCDVSFVVMLVRENGRLLVCHHQGRGEWELPGGRRERGETPFEAAARELWEETGALEFELTFLGWYGVRGPEGQTFGAAYSGVVSSRGDLPPYEIASVCPVDQVPEGGCAYPEIQPAILEHFAGRF</sequence>
<evidence type="ECO:0000256" key="3">
    <source>
        <dbReference type="RuleBase" id="RU003476"/>
    </source>
</evidence>
<keyword evidence="6" id="KW-1185">Reference proteome</keyword>
<dbReference type="PANTHER" id="PTHR43046">
    <property type="entry name" value="GDP-MANNOSE MANNOSYL HYDROLASE"/>
    <property type="match status" value="1"/>
</dbReference>
<dbReference type="HOGENOM" id="CLU_127485_0_0_0"/>
<dbReference type="AlphaFoldDB" id="H0UIY7"/>
<protein>
    <submittedName>
        <fullName evidence="5">ADP-ribose pyrophosphatase</fullName>
    </submittedName>
</protein>
<dbReference type="OrthoDB" id="9816289at2"/>
<dbReference type="EMBL" id="CM001376">
    <property type="protein sequence ID" value="EHM13814.1"/>
    <property type="molecule type" value="Genomic_DNA"/>
</dbReference>
<dbReference type="PANTHER" id="PTHR43046:SF14">
    <property type="entry name" value="MUTT_NUDIX FAMILY PROTEIN"/>
    <property type="match status" value="1"/>
</dbReference>
<dbReference type="Proteomes" id="UP000003806">
    <property type="component" value="Chromosome"/>
</dbReference>
<feature type="domain" description="Nudix hydrolase" evidence="4">
    <location>
        <begin position="36"/>
        <end position="157"/>
    </location>
</feature>
<evidence type="ECO:0000313" key="5">
    <source>
        <dbReference type="EMBL" id="EHM13814.1"/>
    </source>
</evidence>
<accession>H0UIY7</accession>
<evidence type="ECO:0000259" key="4">
    <source>
        <dbReference type="PROSITE" id="PS51462"/>
    </source>
</evidence>
<gene>
    <name evidence="5" type="ORF">JonanDRAFT_1450</name>
</gene>
<organism evidence="5 6">
    <name type="scientific">Jonquetella anthropi DSM 22815</name>
    <dbReference type="NCBI Taxonomy" id="885272"/>
    <lineage>
        <taxon>Bacteria</taxon>
        <taxon>Thermotogati</taxon>
        <taxon>Synergistota</taxon>
        <taxon>Synergistia</taxon>
        <taxon>Synergistales</taxon>
        <taxon>Dethiosulfovibrionaceae</taxon>
        <taxon>Jonquetella</taxon>
    </lineage>
</organism>
<dbReference type="InterPro" id="IPR000086">
    <property type="entry name" value="NUDIX_hydrolase_dom"/>
</dbReference>
<dbReference type="InterPro" id="IPR015797">
    <property type="entry name" value="NUDIX_hydrolase-like_dom_sf"/>
</dbReference>
<dbReference type="CDD" id="cd04665">
    <property type="entry name" value="NUDIX_RppH"/>
    <property type="match status" value="1"/>
</dbReference>
<dbReference type="STRING" id="885272.JonanDRAFT_1450"/>
<dbReference type="RefSeq" id="WP_008519562.1">
    <property type="nucleotide sequence ID" value="NZ_CM001376.1"/>
</dbReference>